<accession>A0ABD3D381</accession>
<evidence type="ECO:0000313" key="4">
    <source>
        <dbReference type="Proteomes" id="UP001632038"/>
    </source>
</evidence>
<dbReference type="Proteomes" id="UP001632038">
    <property type="component" value="Unassembled WGS sequence"/>
</dbReference>
<dbReference type="AlphaFoldDB" id="A0ABD3D381"/>
<dbReference type="PANTHER" id="PTHR33127">
    <property type="entry name" value="TRANSMEMBRANE PROTEIN"/>
    <property type="match status" value="1"/>
</dbReference>
<comment type="caution">
    <text evidence="3">The sequence shown here is derived from an EMBL/GenBank/DDBJ whole genome shotgun (WGS) entry which is preliminary data.</text>
</comment>
<evidence type="ECO:0000256" key="1">
    <source>
        <dbReference type="SAM" id="MobiDB-lite"/>
    </source>
</evidence>
<keyword evidence="4" id="KW-1185">Reference proteome</keyword>
<proteinExistence type="predicted"/>
<evidence type="ECO:0000259" key="2">
    <source>
        <dbReference type="Pfam" id="PF03478"/>
    </source>
</evidence>
<sequence length="323" mass="36873">MGEKKMIKKERKSPSKKKVEASALVPSRSRNSWCYYYNSMPKPISCPGYFRNFKKYCTIDESISGSGGITKSWIKSRCPHQTWPQLAETNIYPKDISYKKDLNIPLQMSAPLERPAFVITGISSPAFAYYKDGIPFGCWRMGDCRIIDPYSGDNTYMEFTNFIGFQGIYYLISRQGSLAVIELVDSDNYEITALGNSRVVPNCRVSKHFREYLLEYEGEIYVMFLLSRVSIKVVDSVEVLRLDKSRLLLEKVDRLVGDAMFFVEDNRCMGISASLLGFSKGSNCVYFTHDRADDGTWFVYDMKSGCISTTPEAEFSQFSWCAN</sequence>
<feature type="region of interest" description="Disordered" evidence="1">
    <location>
        <begin position="1"/>
        <end position="21"/>
    </location>
</feature>
<dbReference type="PANTHER" id="PTHR33127:SF69">
    <property type="entry name" value="OS09G0340800 PROTEIN"/>
    <property type="match status" value="1"/>
</dbReference>
<feature type="domain" description="KIB1-4 beta-propeller" evidence="2">
    <location>
        <begin position="109"/>
        <end position="301"/>
    </location>
</feature>
<feature type="compositionally biased region" description="Basic residues" evidence="1">
    <location>
        <begin position="1"/>
        <end position="16"/>
    </location>
</feature>
<dbReference type="EMBL" id="JAVIJP010000027">
    <property type="protein sequence ID" value="KAL3635410.1"/>
    <property type="molecule type" value="Genomic_DNA"/>
</dbReference>
<name>A0ABD3D381_9LAMI</name>
<organism evidence="3 4">
    <name type="scientific">Castilleja foliolosa</name>
    <dbReference type="NCBI Taxonomy" id="1961234"/>
    <lineage>
        <taxon>Eukaryota</taxon>
        <taxon>Viridiplantae</taxon>
        <taxon>Streptophyta</taxon>
        <taxon>Embryophyta</taxon>
        <taxon>Tracheophyta</taxon>
        <taxon>Spermatophyta</taxon>
        <taxon>Magnoliopsida</taxon>
        <taxon>eudicotyledons</taxon>
        <taxon>Gunneridae</taxon>
        <taxon>Pentapetalae</taxon>
        <taxon>asterids</taxon>
        <taxon>lamiids</taxon>
        <taxon>Lamiales</taxon>
        <taxon>Orobanchaceae</taxon>
        <taxon>Pedicularideae</taxon>
        <taxon>Castillejinae</taxon>
        <taxon>Castilleja</taxon>
    </lineage>
</organism>
<dbReference type="Pfam" id="PF03478">
    <property type="entry name" value="Beta-prop_KIB1-4"/>
    <property type="match status" value="1"/>
</dbReference>
<gene>
    <name evidence="3" type="ORF">CASFOL_019957</name>
</gene>
<reference evidence="4" key="1">
    <citation type="journal article" date="2024" name="IScience">
        <title>Strigolactones Initiate the Formation of Haustorium-like Structures in Castilleja.</title>
        <authorList>
            <person name="Buerger M."/>
            <person name="Peterson D."/>
            <person name="Chory J."/>
        </authorList>
    </citation>
    <scope>NUCLEOTIDE SEQUENCE [LARGE SCALE GENOMIC DNA]</scope>
</reference>
<protein>
    <recommendedName>
        <fullName evidence="2">KIB1-4 beta-propeller domain-containing protein</fullName>
    </recommendedName>
</protein>
<dbReference type="InterPro" id="IPR005174">
    <property type="entry name" value="KIB1-4_b-propeller"/>
</dbReference>
<evidence type="ECO:0000313" key="3">
    <source>
        <dbReference type="EMBL" id="KAL3635410.1"/>
    </source>
</evidence>